<proteinExistence type="predicted"/>
<dbReference type="EMBL" id="FWXI01000024">
    <property type="protein sequence ID" value="SMD09327.1"/>
    <property type="molecule type" value="Genomic_DNA"/>
</dbReference>
<evidence type="ECO:0000313" key="1">
    <source>
        <dbReference type="EMBL" id="SMD09327.1"/>
    </source>
</evidence>
<dbReference type="AlphaFoldDB" id="A0A1W2EHZ8"/>
<reference evidence="1 2" key="1">
    <citation type="submission" date="2017-04" db="EMBL/GenBank/DDBJ databases">
        <authorList>
            <person name="Afonso C.L."/>
            <person name="Miller P.J."/>
            <person name="Scott M.A."/>
            <person name="Spackman E."/>
            <person name="Goraichik I."/>
            <person name="Dimitrov K.M."/>
            <person name="Suarez D.L."/>
            <person name="Swayne D.E."/>
        </authorList>
    </citation>
    <scope>NUCLEOTIDE SEQUENCE [LARGE SCALE GENOMIC DNA]</scope>
    <source>
        <strain evidence="1 2">DSM 5090</strain>
    </source>
</reference>
<accession>A0A1W2EHZ8</accession>
<protein>
    <submittedName>
        <fullName evidence="1">Uncharacterized protein</fullName>
    </submittedName>
</protein>
<dbReference type="OrthoDB" id="1683614at2"/>
<sequence length="105" mass="11579">MPKTVLLAHYNQKLANELTAHGFRVVDSTAHSKPGQAADACLFASYHPDTDACFTDYPDHADISIGNYHYTTSDHPTTTMLNITGLNASQIADTLRHKLARQPRL</sequence>
<dbReference type="RefSeq" id="WP_084577890.1">
    <property type="nucleotide sequence ID" value="NZ_CP155572.1"/>
</dbReference>
<name>A0A1W2EHZ8_9FIRM</name>
<organism evidence="1 2">
    <name type="scientific">Sporomusa malonica</name>
    <dbReference type="NCBI Taxonomy" id="112901"/>
    <lineage>
        <taxon>Bacteria</taxon>
        <taxon>Bacillati</taxon>
        <taxon>Bacillota</taxon>
        <taxon>Negativicutes</taxon>
        <taxon>Selenomonadales</taxon>
        <taxon>Sporomusaceae</taxon>
        <taxon>Sporomusa</taxon>
    </lineage>
</organism>
<dbReference type="Proteomes" id="UP000192738">
    <property type="component" value="Unassembled WGS sequence"/>
</dbReference>
<gene>
    <name evidence="1" type="ORF">SAMN04488500_12470</name>
</gene>
<keyword evidence="2" id="KW-1185">Reference proteome</keyword>
<evidence type="ECO:0000313" key="2">
    <source>
        <dbReference type="Proteomes" id="UP000192738"/>
    </source>
</evidence>